<evidence type="ECO:0000313" key="2">
    <source>
        <dbReference type="EMBL" id="CDZ91114.1"/>
    </source>
</evidence>
<feature type="region of interest" description="Disordered" evidence="1">
    <location>
        <begin position="1"/>
        <end position="26"/>
    </location>
</feature>
<evidence type="ECO:0000313" key="3">
    <source>
        <dbReference type="Proteomes" id="UP000042997"/>
    </source>
</evidence>
<accession>A0A098BQX3</accession>
<proteinExistence type="predicted"/>
<gene>
    <name evidence="2" type="ORF">RHRU231_800041</name>
</gene>
<dbReference type="AlphaFoldDB" id="A0A098BQX3"/>
<name>A0A098BQX3_9NOCA</name>
<protein>
    <submittedName>
        <fullName evidence="2">Uncharacterized protein</fullName>
    </submittedName>
</protein>
<sequence>MERPPVDNTRFAHSHPLRPSSQRMTV</sequence>
<evidence type="ECO:0000256" key="1">
    <source>
        <dbReference type="SAM" id="MobiDB-lite"/>
    </source>
</evidence>
<reference evidence="2 3" key="1">
    <citation type="journal article" date="2014" name="Genome Announc.">
        <title>Draft Genome Sequence of Propane- and Butane-Oxidizing Actinobacterium Rhodococcus ruber IEGM 231.</title>
        <authorList>
            <person name="Ivshina I.B."/>
            <person name="Kuyukina M.S."/>
            <person name="Krivoruchko A.V."/>
            <person name="Barbe V."/>
            <person name="Fischer C."/>
        </authorList>
    </citation>
    <scope>NUCLEOTIDE SEQUENCE [LARGE SCALE GENOMIC DNA]</scope>
</reference>
<dbReference type="Proteomes" id="UP000042997">
    <property type="component" value="Unassembled WGS sequence"/>
</dbReference>
<dbReference type="EMBL" id="CCSD01000095">
    <property type="protein sequence ID" value="CDZ91114.1"/>
    <property type="molecule type" value="Genomic_DNA"/>
</dbReference>
<organism evidence="2 3">
    <name type="scientific">Rhodococcus ruber</name>
    <dbReference type="NCBI Taxonomy" id="1830"/>
    <lineage>
        <taxon>Bacteria</taxon>
        <taxon>Bacillati</taxon>
        <taxon>Actinomycetota</taxon>
        <taxon>Actinomycetes</taxon>
        <taxon>Mycobacteriales</taxon>
        <taxon>Nocardiaceae</taxon>
        <taxon>Rhodococcus</taxon>
    </lineage>
</organism>